<feature type="signal peptide" evidence="1">
    <location>
        <begin position="1"/>
        <end position="26"/>
    </location>
</feature>
<dbReference type="AlphaFoldDB" id="A0A7J6XG19"/>
<dbReference type="InterPro" id="IPR057188">
    <property type="entry name" value="DUF7866"/>
</dbReference>
<sequence length="116" mass="13020">MYISINKISAMVNVLVLLATQGFSMSEYGNEPMDMTESFVPVELTKSHPIFGRMVADQVQNGKPFKKCLTCKCCPDGDQHSSKCAYMNCCYGFECIKNICTFKPLVCNCNDCSWPF</sequence>
<keyword evidence="4" id="KW-1185">Reference proteome</keyword>
<evidence type="ECO:0000313" key="3">
    <source>
        <dbReference type="EMBL" id="KAF5207978.1"/>
    </source>
</evidence>
<dbReference type="OrthoDB" id="10376484at2759"/>
<feature type="chain" id="PRO_5029739196" description="DUF7866 domain-containing protein" evidence="1">
    <location>
        <begin position="27"/>
        <end position="116"/>
    </location>
</feature>
<name>A0A7J6XG19_THATH</name>
<dbReference type="Pfam" id="PF25268">
    <property type="entry name" value="DUF7866"/>
    <property type="match status" value="1"/>
</dbReference>
<keyword evidence="1" id="KW-0732">Signal</keyword>
<evidence type="ECO:0000259" key="2">
    <source>
        <dbReference type="Pfam" id="PF25268"/>
    </source>
</evidence>
<dbReference type="EMBL" id="JABWDY010000669">
    <property type="protein sequence ID" value="KAF5207978.1"/>
    <property type="molecule type" value="Genomic_DNA"/>
</dbReference>
<organism evidence="3 4">
    <name type="scientific">Thalictrum thalictroides</name>
    <name type="common">Rue-anemone</name>
    <name type="synonym">Anemone thalictroides</name>
    <dbReference type="NCBI Taxonomy" id="46969"/>
    <lineage>
        <taxon>Eukaryota</taxon>
        <taxon>Viridiplantae</taxon>
        <taxon>Streptophyta</taxon>
        <taxon>Embryophyta</taxon>
        <taxon>Tracheophyta</taxon>
        <taxon>Spermatophyta</taxon>
        <taxon>Magnoliopsida</taxon>
        <taxon>Ranunculales</taxon>
        <taxon>Ranunculaceae</taxon>
        <taxon>Thalictroideae</taxon>
        <taxon>Thalictrum</taxon>
    </lineage>
</organism>
<gene>
    <name evidence="3" type="ORF">FRX31_002433</name>
</gene>
<reference evidence="3 4" key="1">
    <citation type="submission" date="2020-06" db="EMBL/GenBank/DDBJ databases">
        <title>Transcriptomic and genomic resources for Thalictrum thalictroides and T. hernandezii: Facilitating candidate gene discovery in an emerging model plant lineage.</title>
        <authorList>
            <person name="Arias T."/>
            <person name="Riano-Pachon D.M."/>
            <person name="Di Stilio V.S."/>
        </authorList>
    </citation>
    <scope>NUCLEOTIDE SEQUENCE [LARGE SCALE GENOMIC DNA]</scope>
    <source>
        <strain evidence="4">cv. WT478/WT964</strain>
        <tissue evidence="3">Leaves</tissue>
    </source>
</reference>
<dbReference type="Proteomes" id="UP000554482">
    <property type="component" value="Unassembled WGS sequence"/>
</dbReference>
<protein>
    <recommendedName>
        <fullName evidence="2">DUF7866 domain-containing protein</fullName>
    </recommendedName>
</protein>
<evidence type="ECO:0000256" key="1">
    <source>
        <dbReference type="SAM" id="SignalP"/>
    </source>
</evidence>
<feature type="domain" description="DUF7866" evidence="2">
    <location>
        <begin position="64"/>
        <end position="113"/>
    </location>
</feature>
<proteinExistence type="predicted"/>
<comment type="caution">
    <text evidence="3">The sequence shown here is derived from an EMBL/GenBank/DDBJ whole genome shotgun (WGS) entry which is preliminary data.</text>
</comment>
<evidence type="ECO:0000313" key="4">
    <source>
        <dbReference type="Proteomes" id="UP000554482"/>
    </source>
</evidence>
<accession>A0A7J6XG19</accession>